<dbReference type="SUPFAM" id="SSF102588">
    <property type="entry name" value="LmbE-like"/>
    <property type="match status" value="1"/>
</dbReference>
<dbReference type="RefSeq" id="WP_135974065.1">
    <property type="nucleotide sequence ID" value="NZ_CP039291.1"/>
</dbReference>
<dbReference type="Proteomes" id="UP000296469">
    <property type="component" value="Chromosome"/>
</dbReference>
<dbReference type="PANTHER" id="PTHR12993">
    <property type="entry name" value="N-ACETYLGLUCOSAMINYL-PHOSPHATIDYLINOSITOL DE-N-ACETYLASE-RELATED"/>
    <property type="match status" value="1"/>
</dbReference>
<dbReference type="InterPro" id="IPR024078">
    <property type="entry name" value="LmbE-like_dom_sf"/>
</dbReference>
<dbReference type="AlphaFoldDB" id="A0A4P7SG02"/>
<organism evidence="2 3">
    <name type="scientific">Cellulomonas shaoxiangyii</name>
    <dbReference type="NCBI Taxonomy" id="2566013"/>
    <lineage>
        <taxon>Bacteria</taxon>
        <taxon>Bacillati</taxon>
        <taxon>Actinomycetota</taxon>
        <taxon>Actinomycetes</taxon>
        <taxon>Micrococcales</taxon>
        <taxon>Cellulomonadaceae</taxon>
        <taxon>Cellulomonas</taxon>
    </lineage>
</organism>
<evidence type="ECO:0000313" key="3">
    <source>
        <dbReference type="Proteomes" id="UP000296469"/>
    </source>
</evidence>
<reference evidence="2 3" key="1">
    <citation type="submission" date="2019-04" db="EMBL/GenBank/DDBJ databases">
        <title>Isolation and identification of Cellulomonas shaoxiangyii sp. Nov. isolated from feces of the Tibetan antelopes (Pantholops hodgsonii) in the Qinghai-Tibet plateau of China.</title>
        <authorList>
            <person name="Tian Z."/>
        </authorList>
    </citation>
    <scope>NUCLEOTIDE SEQUENCE [LARGE SCALE GENOMIC DNA]</scope>
    <source>
        <strain evidence="2 3">Z28</strain>
    </source>
</reference>
<dbReference type="Gene3D" id="3.40.50.10320">
    <property type="entry name" value="LmbE-like"/>
    <property type="match status" value="1"/>
</dbReference>
<accession>A0A4P7SG02</accession>
<dbReference type="EMBL" id="CP039291">
    <property type="protein sequence ID" value="QCB92508.1"/>
    <property type="molecule type" value="Genomic_DNA"/>
</dbReference>
<sequence>MADVLPALPEDDLTRVLCVVAHPDDLEYGASCAVARWTAHGVDVAYLLLTHGEAGMDASPPAETGPLRAREQVAAAAEVGVHEVELLDHPDGVLEPGLALRRDVAAAVRRYRPDAVLTMTWEAEVGWGLNQADHRAAGLATLDGVRDAGNRWVFTDLLDEGLEPWGARRLLVHGHTRPTHAVDVTGEPLRRGVASLQAHASYLAGLPWHPDPAEMVPAMAAEGGRAAGVEHAVLLRAYDL</sequence>
<dbReference type="GO" id="GO:0016811">
    <property type="term" value="F:hydrolase activity, acting on carbon-nitrogen (but not peptide) bonds, in linear amides"/>
    <property type="evidence" value="ECO:0007669"/>
    <property type="project" value="TreeGrafter"/>
</dbReference>
<evidence type="ECO:0000256" key="1">
    <source>
        <dbReference type="ARBA" id="ARBA00022833"/>
    </source>
</evidence>
<dbReference type="InterPro" id="IPR003737">
    <property type="entry name" value="GlcNAc_PI_deacetylase-related"/>
</dbReference>
<keyword evidence="3" id="KW-1185">Reference proteome</keyword>
<dbReference type="KEGG" id="celz:E5225_01990"/>
<dbReference type="OrthoDB" id="3514174at2"/>
<name>A0A4P7SG02_9CELL</name>
<dbReference type="GO" id="GO:0016137">
    <property type="term" value="P:glycoside metabolic process"/>
    <property type="evidence" value="ECO:0007669"/>
    <property type="project" value="UniProtKB-ARBA"/>
</dbReference>
<protein>
    <submittedName>
        <fullName evidence="2">PIG-L family deacetylase</fullName>
    </submittedName>
</protein>
<dbReference type="Pfam" id="PF02585">
    <property type="entry name" value="PIG-L"/>
    <property type="match status" value="1"/>
</dbReference>
<gene>
    <name evidence="2" type="ORF">E5225_01990</name>
</gene>
<dbReference type="PANTHER" id="PTHR12993:SF28">
    <property type="entry name" value="LMBE FAMILY PROTEIN"/>
    <property type="match status" value="1"/>
</dbReference>
<proteinExistence type="predicted"/>
<keyword evidence="1" id="KW-0862">Zinc</keyword>
<evidence type="ECO:0000313" key="2">
    <source>
        <dbReference type="EMBL" id="QCB92508.1"/>
    </source>
</evidence>